<sequence>MSSTHSTCIMVFKFSNNHQNYIFFAIFTNSKFKTIEPNTSFLFLLFFSFTLSLTRNGSQTHTKSCLNIVFISLDINSR</sequence>
<evidence type="ECO:0000313" key="2">
    <source>
        <dbReference type="EnsemblPlants" id="KRH53151"/>
    </source>
</evidence>
<dbReference type="Proteomes" id="UP000008827">
    <property type="component" value="Chromosome 6"/>
</dbReference>
<dbReference type="InParanoid" id="A0A0R0JQE1"/>
<protein>
    <submittedName>
        <fullName evidence="1 2">Uncharacterized protein</fullName>
    </submittedName>
</protein>
<dbReference type="Gramene" id="KRH53151">
    <property type="protein sequence ID" value="KRH53151"/>
    <property type="gene ID" value="GLYMA_06G107900"/>
</dbReference>
<reference evidence="1 2" key="1">
    <citation type="journal article" date="2010" name="Nature">
        <title>Genome sequence of the palaeopolyploid soybean.</title>
        <authorList>
            <person name="Schmutz J."/>
            <person name="Cannon S.B."/>
            <person name="Schlueter J."/>
            <person name="Ma J."/>
            <person name="Mitros T."/>
            <person name="Nelson W."/>
            <person name="Hyten D.L."/>
            <person name="Song Q."/>
            <person name="Thelen J.J."/>
            <person name="Cheng J."/>
            <person name="Xu D."/>
            <person name="Hellsten U."/>
            <person name="May G.D."/>
            <person name="Yu Y."/>
            <person name="Sakurai T."/>
            <person name="Umezawa T."/>
            <person name="Bhattacharyya M.K."/>
            <person name="Sandhu D."/>
            <person name="Valliyodan B."/>
            <person name="Lindquist E."/>
            <person name="Peto M."/>
            <person name="Grant D."/>
            <person name="Shu S."/>
            <person name="Goodstein D."/>
            <person name="Barry K."/>
            <person name="Futrell-Griggs M."/>
            <person name="Abernathy B."/>
            <person name="Du J."/>
            <person name="Tian Z."/>
            <person name="Zhu L."/>
            <person name="Gill N."/>
            <person name="Joshi T."/>
            <person name="Libault M."/>
            <person name="Sethuraman A."/>
            <person name="Zhang X.-C."/>
            <person name="Shinozaki K."/>
            <person name="Nguyen H.T."/>
            <person name="Wing R.A."/>
            <person name="Cregan P."/>
            <person name="Specht J."/>
            <person name="Grimwood J."/>
            <person name="Rokhsar D."/>
            <person name="Stacey G."/>
            <person name="Shoemaker R.C."/>
            <person name="Jackson S.A."/>
        </authorList>
    </citation>
    <scope>NUCLEOTIDE SEQUENCE</scope>
    <source>
        <strain evidence="2">cv. Williams 82</strain>
        <tissue evidence="1">Callus</tissue>
    </source>
</reference>
<name>A0A0R0JQE1_SOYBN</name>
<evidence type="ECO:0000313" key="3">
    <source>
        <dbReference type="Proteomes" id="UP000008827"/>
    </source>
</evidence>
<dbReference type="EMBL" id="CM000839">
    <property type="protein sequence ID" value="KRH53151.1"/>
    <property type="molecule type" value="Genomic_DNA"/>
</dbReference>
<reference evidence="1" key="3">
    <citation type="submission" date="2018-07" db="EMBL/GenBank/DDBJ databases">
        <title>WGS assembly of Glycine max.</title>
        <authorList>
            <person name="Schmutz J."/>
            <person name="Cannon S."/>
            <person name="Schlueter J."/>
            <person name="Ma J."/>
            <person name="Mitros T."/>
            <person name="Nelson W."/>
            <person name="Hyten D."/>
            <person name="Song Q."/>
            <person name="Thelen J."/>
            <person name="Cheng J."/>
            <person name="Xu D."/>
            <person name="Hellsten U."/>
            <person name="May G."/>
            <person name="Yu Y."/>
            <person name="Sakurai T."/>
            <person name="Umezawa T."/>
            <person name="Bhattacharyya M."/>
            <person name="Sandhu D."/>
            <person name="Valliyodan B."/>
            <person name="Lindquist E."/>
            <person name="Peto M."/>
            <person name="Grant D."/>
            <person name="Shu S."/>
            <person name="Goodstein D."/>
            <person name="Barry K."/>
            <person name="Futrell-Griggs M."/>
            <person name="Abernathy B."/>
            <person name="Du J."/>
            <person name="Tian Z."/>
            <person name="Zhu L."/>
            <person name="Gill N."/>
            <person name="Joshi T."/>
            <person name="Libault M."/>
            <person name="Sethuraman A."/>
            <person name="Zhang X."/>
            <person name="Shinozaki K."/>
            <person name="Nguyen H."/>
            <person name="Wing R."/>
            <person name="Cregan P."/>
            <person name="Specht J."/>
            <person name="Grimwood J."/>
            <person name="Rokhsar D."/>
            <person name="Stacey G."/>
            <person name="Shoemaker R."/>
            <person name="Jackson S."/>
        </authorList>
    </citation>
    <scope>NUCLEOTIDE SEQUENCE</scope>
    <source>
        <tissue evidence="1">Callus</tissue>
    </source>
</reference>
<organism evidence="1">
    <name type="scientific">Glycine max</name>
    <name type="common">Soybean</name>
    <name type="synonym">Glycine hispida</name>
    <dbReference type="NCBI Taxonomy" id="3847"/>
    <lineage>
        <taxon>Eukaryota</taxon>
        <taxon>Viridiplantae</taxon>
        <taxon>Streptophyta</taxon>
        <taxon>Embryophyta</taxon>
        <taxon>Tracheophyta</taxon>
        <taxon>Spermatophyta</taxon>
        <taxon>Magnoliopsida</taxon>
        <taxon>eudicotyledons</taxon>
        <taxon>Gunneridae</taxon>
        <taxon>Pentapetalae</taxon>
        <taxon>rosids</taxon>
        <taxon>fabids</taxon>
        <taxon>Fabales</taxon>
        <taxon>Fabaceae</taxon>
        <taxon>Papilionoideae</taxon>
        <taxon>50 kb inversion clade</taxon>
        <taxon>NPAAA clade</taxon>
        <taxon>indigoferoid/millettioid clade</taxon>
        <taxon>Phaseoleae</taxon>
        <taxon>Glycine</taxon>
        <taxon>Glycine subgen. Soja</taxon>
    </lineage>
</organism>
<keyword evidence="3" id="KW-1185">Reference proteome</keyword>
<reference evidence="2" key="2">
    <citation type="submission" date="2018-02" db="UniProtKB">
        <authorList>
            <consortium name="EnsemblPlants"/>
        </authorList>
    </citation>
    <scope>IDENTIFICATION</scope>
    <source>
        <strain evidence="2">Williams 82</strain>
    </source>
</reference>
<accession>A0A0R0JQE1</accession>
<dbReference type="AlphaFoldDB" id="A0A0R0JQE1"/>
<evidence type="ECO:0000313" key="1">
    <source>
        <dbReference type="EMBL" id="KRH53151.1"/>
    </source>
</evidence>
<proteinExistence type="predicted"/>
<gene>
    <name evidence="1" type="ORF">GLYMA_06G107900</name>
</gene>
<dbReference type="EnsemblPlants" id="KRH53151">
    <property type="protein sequence ID" value="KRH53151"/>
    <property type="gene ID" value="GLYMA_06G107900"/>
</dbReference>